<feature type="domain" description="Duffy-binding-like" evidence="3">
    <location>
        <begin position="335"/>
        <end position="378"/>
    </location>
</feature>
<protein>
    <submittedName>
        <fullName evidence="4">Uncharacterized protein</fullName>
    </submittedName>
</protein>
<evidence type="ECO:0000259" key="1">
    <source>
        <dbReference type="Pfam" id="PF05424"/>
    </source>
</evidence>
<reference evidence="4 5" key="2">
    <citation type="submission" date="2013-02" db="EMBL/GenBank/DDBJ databases">
        <title>The Genome Sequence of Plasmodium falciparum MaliPS096_E11.</title>
        <authorList>
            <consortium name="The Broad Institute Genome Sequencing Platform"/>
            <consortium name="The Broad Institute Genome Sequencing Center for Infectious Disease"/>
            <person name="Neafsey D."/>
            <person name="Cheeseman I."/>
            <person name="Volkman S."/>
            <person name="Adams J."/>
            <person name="Walker B."/>
            <person name="Young S.K."/>
            <person name="Zeng Q."/>
            <person name="Gargeya S."/>
            <person name="Fitzgerald M."/>
            <person name="Haas B."/>
            <person name="Abouelleil A."/>
            <person name="Alvarado L."/>
            <person name="Arachchi H.M."/>
            <person name="Berlin A.M."/>
            <person name="Chapman S.B."/>
            <person name="Dewar J."/>
            <person name="Goldberg J."/>
            <person name="Griggs A."/>
            <person name="Gujja S."/>
            <person name="Hansen M."/>
            <person name="Howarth C."/>
            <person name="Imamovic A."/>
            <person name="Larimer J."/>
            <person name="McCowan C."/>
            <person name="Murphy C."/>
            <person name="Neiman D."/>
            <person name="Pearson M."/>
            <person name="Priest M."/>
            <person name="Roberts A."/>
            <person name="Saif S."/>
            <person name="Shea T."/>
            <person name="Sisk P."/>
            <person name="Sykes S."/>
            <person name="Wortman J."/>
            <person name="Nusbaum C."/>
            <person name="Birren B."/>
        </authorList>
    </citation>
    <scope>NUCLEOTIDE SEQUENCE [LARGE SCALE GENOMIC DNA]</scope>
    <source>
        <strain evidence="4 5">MaliPS096_E11</strain>
    </source>
</reference>
<dbReference type="Gene3D" id="1.20.1310.20">
    <property type="entry name" value="Duffy-antigen binding domain"/>
    <property type="match status" value="1"/>
</dbReference>
<dbReference type="FunFam" id="1.20.1310.20:FF:000001">
    <property type="entry name" value="Erythrocyte membrane protein 1, PfEMP1"/>
    <property type="match status" value="1"/>
</dbReference>
<gene>
    <name evidence="4" type="ORF">PFMALIP_06270</name>
</gene>
<dbReference type="InterPro" id="IPR029210">
    <property type="entry name" value="PfEMP1_NTS"/>
</dbReference>
<dbReference type="Proteomes" id="UP000030699">
    <property type="component" value="Unassembled WGS sequence"/>
</dbReference>
<proteinExistence type="predicted"/>
<evidence type="ECO:0000259" key="3">
    <source>
        <dbReference type="Pfam" id="PF22672"/>
    </source>
</evidence>
<evidence type="ECO:0000313" key="4">
    <source>
        <dbReference type="EMBL" id="ETW45673.1"/>
    </source>
</evidence>
<dbReference type="InterPro" id="IPR054595">
    <property type="entry name" value="DBL_C"/>
</dbReference>
<dbReference type="EMBL" id="KI925990">
    <property type="protein sequence ID" value="ETW45673.1"/>
    <property type="molecule type" value="Genomic_DNA"/>
</dbReference>
<dbReference type="GO" id="GO:0016020">
    <property type="term" value="C:membrane"/>
    <property type="evidence" value="ECO:0007669"/>
    <property type="project" value="InterPro"/>
</dbReference>
<dbReference type="SUPFAM" id="SSF140924">
    <property type="entry name" value="Duffy binding domain-like"/>
    <property type="match status" value="1"/>
</dbReference>
<dbReference type="InterPro" id="IPR008602">
    <property type="entry name" value="Duffy-antigen-binding"/>
</dbReference>
<feature type="non-terminal residue" evidence="4">
    <location>
        <position position="383"/>
    </location>
</feature>
<feature type="domain" description="Plasmodium falciparum erythrocyte membrane protein-1 N-terminal segment" evidence="2">
    <location>
        <begin position="13"/>
        <end position="52"/>
    </location>
</feature>
<accession>A0A024WFN6</accession>
<evidence type="ECO:0000259" key="2">
    <source>
        <dbReference type="Pfam" id="PF15447"/>
    </source>
</evidence>
<evidence type="ECO:0000313" key="5">
    <source>
        <dbReference type="Proteomes" id="UP000030699"/>
    </source>
</evidence>
<dbReference type="InterPro" id="IPR042202">
    <property type="entry name" value="Duffy-ag-bd_sf"/>
</dbReference>
<dbReference type="OrthoDB" id="379270at2759"/>
<feature type="domain" description="Duffy-antigen binding" evidence="1">
    <location>
        <begin position="119"/>
        <end position="331"/>
    </location>
</feature>
<dbReference type="Gene3D" id="1.20.58.830">
    <property type="match status" value="1"/>
</dbReference>
<reference evidence="4 5" key="1">
    <citation type="submission" date="2013-02" db="EMBL/GenBank/DDBJ databases">
        <title>The Genome Annotation of Plasmodium falciparum MaliPS096_E11.</title>
        <authorList>
            <consortium name="The Broad Institute Genome Sequencing Platform"/>
            <consortium name="The Broad Institute Genome Sequencing Center for Infectious Disease"/>
            <person name="Neafsey D."/>
            <person name="Hoffman S."/>
            <person name="Volkman S."/>
            <person name="Rosenthal P."/>
            <person name="Walker B."/>
            <person name="Young S.K."/>
            <person name="Zeng Q."/>
            <person name="Gargeya S."/>
            <person name="Fitzgerald M."/>
            <person name="Haas B."/>
            <person name="Abouelleil A."/>
            <person name="Allen A.W."/>
            <person name="Alvarado L."/>
            <person name="Arachchi H.M."/>
            <person name="Berlin A.M."/>
            <person name="Chapman S.B."/>
            <person name="Gainer-Dewar J."/>
            <person name="Goldberg J."/>
            <person name="Griggs A."/>
            <person name="Gujja S."/>
            <person name="Hansen M."/>
            <person name="Howarth C."/>
            <person name="Imamovic A."/>
            <person name="Ireland A."/>
            <person name="Larimer J."/>
            <person name="McCowan C."/>
            <person name="Murphy C."/>
            <person name="Pearson M."/>
            <person name="Poon T.W."/>
            <person name="Priest M."/>
            <person name="Roberts A."/>
            <person name="Saif S."/>
            <person name="Shea T."/>
            <person name="Sisk P."/>
            <person name="Sykes S."/>
            <person name="Wortman J."/>
            <person name="Nusbaum C."/>
            <person name="Birren B."/>
        </authorList>
    </citation>
    <scope>NUCLEOTIDE SEQUENCE [LARGE SCALE GENOMIC DNA]</scope>
    <source>
        <strain evidence="4 5">MaliPS096_E11</strain>
    </source>
</reference>
<organism evidence="4 5">
    <name type="scientific">Plasmodium falciparum MaliPS096_E11</name>
    <dbReference type="NCBI Taxonomy" id="1036727"/>
    <lineage>
        <taxon>Eukaryota</taxon>
        <taxon>Sar</taxon>
        <taxon>Alveolata</taxon>
        <taxon>Apicomplexa</taxon>
        <taxon>Aconoidasida</taxon>
        <taxon>Haemosporida</taxon>
        <taxon>Plasmodiidae</taxon>
        <taxon>Plasmodium</taxon>
        <taxon>Plasmodium (Laverania)</taxon>
    </lineage>
</organism>
<sequence length="383" mass="42646">MGPTVDGGGSSQDAKHVLDEFGKQVYDEIVKNGGADAENYIEALKGQLSLATLLGGESASSPNPCNLESEYTKLINGSGSGSGVAARGHPCGSASDKRFSKERVSKYDEKKIGCSNSEGACAPFRRLSLCNKNFQKINNDDSTNAKHNLLLDVCLAANHEGQSIKTYRDQYDAEYPSGSGHTTCTMLARSFADIGDIVRGRDLYGGNKKKEKLEENFKKYFQQIHGNVTSGSNGQALKDRYNDDTDKNYYKLREDWWTANRETVWEAITCSDDLKGASYFRSTCKSSGGGISETREQARDKCRCEKKSGTSGDGDVTIVPTYFDYVPQYLRWFEEWAEDFCRKKKKYVDIVKTYCLDEAKEKYCSLNGYDCTKTKLAVGKYRM</sequence>
<dbReference type="Pfam" id="PF15447">
    <property type="entry name" value="NTS"/>
    <property type="match status" value="1"/>
</dbReference>
<dbReference type="AlphaFoldDB" id="A0A024WFN6"/>
<dbReference type="GO" id="GO:0046789">
    <property type="term" value="F:host cell surface receptor binding"/>
    <property type="evidence" value="ECO:0007669"/>
    <property type="project" value="InterPro"/>
</dbReference>
<name>A0A024WFN6_PLAFA</name>
<dbReference type="Pfam" id="PF22672">
    <property type="entry name" value="DBL_C"/>
    <property type="match status" value="1"/>
</dbReference>
<dbReference type="Pfam" id="PF05424">
    <property type="entry name" value="Duffy_binding"/>
    <property type="match status" value="1"/>
</dbReference>